<feature type="transmembrane region" description="Helical" evidence="1">
    <location>
        <begin position="62"/>
        <end position="85"/>
    </location>
</feature>
<organism evidence="2 3">
    <name type="scientific">Micromonospora profundi</name>
    <dbReference type="NCBI Taxonomy" id="1420889"/>
    <lineage>
        <taxon>Bacteria</taxon>
        <taxon>Bacillati</taxon>
        <taxon>Actinomycetota</taxon>
        <taxon>Actinomycetes</taxon>
        <taxon>Micromonosporales</taxon>
        <taxon>Micromonosporaceae</taxon>
        <taxon>Micromonospora</taxon>
    </lineage>
</organism>
<reference evidence="2 3" key="1">
    <citation type="submission" date="2023-07" db="EMBL/GenBank/DDBJ databases">
        <title>Micromonospora profundi TRM 95458 converts glycerol to a new osmotic compound.</title>
        <authorList>
            <person name="Lu D."/>
        </authorList>
    </citation>
    <scope>NUCLEOTIDE SEQUENCE [LARGE SCALE GENOMIC DNA]</scope>
    <source>
        <strain evidence="2 3">TRM95458</strain>
    </source>
</reference>
<protein>
    <submittedName>
        <fullName evidence="2">Uncharacterized protein</fullName>
    </submittedName>
</protein>
<dbReference type="EMBL" id="CP130472">
    <property type="protein sequence ID" value="WLS46614.1"/>
    <property type="molecule type" value="Genomic_DNA"/>
</dbReference>
<dbReference type="KEGG" id="mprn:Q3V37_04885"/>
<accession>A0AAJ6HYN4</accession>
<proteinExistence type="predicted"/>
<dbReference type="RefSeq" id="WP_306272967.1">
    <property type="nucleotide sequence ID" value="NZ_CP130472.1"/>
</dbReference>
<evidence type="ECO:0000313" key="3">
    <source>
        <dbReference type="Proteomes" id="UP001235874"/>
    </source>
</evidence>
<dbReference type="AlphaFoldDB" id="A0AAJ6HYN4"/>
<feature type="transmembrane region" description="Helical" evidence="1">
    <location>
        <begin position="29"/>
        <end position="50"/>
    </location>
</feature>
<name>A0AAJ6HYN4_9ACTN</name>
<evidence type="ECO:0000256" key="1">
    <source>
        <dbReference type="SAM" id="Phobius"/>
    </source>
</evidence>
<keyword evidence="1" id="KW-1133">Transmembrane helix</keyword>
<dbReference type="Proteomes" id="UP001235874">
    <property type="component" value="Chromosome"/>
</dbReference>
<sequence length="92" mass="9564">MDGPALLGVPASVTVVLMTAAIRRSMALLLVGAVVMGVLFIPCGGLALFIDHEGMDGASLDSWALVAHLVGMFLALPAVVIAGWLHCRDSRH</sequence>
<feature type="transmembrane region" description="Helical" evidence="1">
    <location>
        <begin position="6"/>
        <end position="22"/>
    </location>
</feature>
<keyword evidence="3" id="KW-1185">Reference proteome</keyword>
<evidence type="ECO:0000313" key="2">
    <source>
        <dbReference type="EMBL" id="WLS46614.1"/>
    </source>
</evidence>
<keyword evidence="1" id="KW-0472">Membrane</keyword>
<gene>
    <name evidence="2" type="ORF">Q3V37_04885</name>
</gene>
<keyword evidence="1" id="KW-0812">Transmembrane</keyword>